<keyword evidence="1" id="KW-0433">Leucine-rich repeat</keyword>
<accession>A0AAJ7SJQ8</accession>
<organism evidence="6 7">
    <name type="scientific">Galendromus occidentalis</name>
    <name type="common">western predatory mite</name>
    <dbReference type="NCBI Taxonomy" id="34638"/>
    <lineage>
        <taxon>Eukaryota</taxon>
        <taxon>Metazoa</taxon>
        <taxon>Ecdysozoa</taxon>
        <taxon>Arthropoda</taxon>
        <taxon>Chelicerata</taxon>
        <taxon>Arachnida</taxon>
        <taxon>Acari</taxon>
        <taxon>Parasitiformes</taxon>
        <taxon>Mesostigmata</taxon>
        <taxon>Gamasina</taxon>
        <taxon>Phytoseioidea</taxon>
        <taxon>Phytoseiidae</taxon>
        <taxon>Typhlodrominae</taxon>
        <taxon>Galendromus</taxon>
    </lineage>
</organism>
<dbReference type="SMART" id="SM00082">
    <property type="entry name" value="LRRCT"/>
    <property type="match status" value="1"/>
</dbReference>
<dbReference type="InterPro" id="IPR050333">
    <property type="entry name" value="SLRP"/>
</dbReference>
<dbReference type="InterPro" id="IPR032675">
    <property type="entry name" value="LRR_dom_sf"/>
</dbReference>
<dbReference type="Gene3D" id="3.80.10.10">
    <property type="entry name" value="Ribonuclease Inhibitor"/>
    <property type="match status" value="8"/>
</dbReference>
<dbReference type="PANTHER" id="PTHR45712:SF1">
    <property type="entry name" value="NEPHROCAN"/>
    <property type="match status" value="1"/>
</dbReference>
<dbReference type="AlphaFoldDB" id="A0AAJ7SJQ8"/>
<dbReference type="KEGG" id="goe:100898919"/>
<evidence type="ECO:0000256" key="2">
    <source>
        <dbReference type="ARBA" id="ARBA00022729"/>
    </source>
</evidence>
<evidence type="ECO:0000313" key="7">
    <source>
        <dbReference type="RefSeq" id="XP_028969172.1"/>
    </source>
</evidence>
<evidence type="ECO:0000256" key="4">
    <source>
        <dbReference type="SAM" id="SignalP"/>
    </source>
</evidence>
<dbReference type="SUPFAM" id="SSF52047">
    <property type="entry name" value="RNI-like"/>
    <property type="match status" value="1"/>
</dbReference>
<feature type="domain" description="LRRCT" evidence="5">
    <location>
        <begin position="1129"/>
        <end position="1195"/>
    </location>
</feature>
<proteinExistence type="predicted"/>
<dbReference type="InterPro" id="IPR000483">
    <property type="entry name" value="Cys-rich_flank_reg_C"/>
</dbReference>
<dbReference type="GeneID" id="100898919"/>
<evidence type="ECO:0000313" key="6">
    <source>
        <dbReference type="Proteomes" id="UP000694867"/>
    </source>
</evidence>
<dbReference type="InterPro" id="IPR003591">
    <property type="entry name" value="Leu-rich_rpt_typical-subtyp"/>
</dbReference>
<feature type="signal peptide" evidence="4">
    <location>
        <begin position="1"/>
        <end position="21"/>
    </location>
</feature>
<name>A0AAJ7SJQ8_9ACAR</name>
<keyword evidence="3" id="KW-0677">Repeat</keyword>
<evidence type="ECO:0000256" key="3">
    <source>
        <dbReference type="ARBA" id="ARBA00022737"/>
    </source>
</evidence>
<dbReference type="PROSITE" id="PS51450">
    <property type="entry name" value="LRR"/>
    <property type="match status" value="7"/>
</dbReference>
<dbReference type="Proteomes" id="UP000694867">
    <property type="component" value="Unplaced"/>
</dbReference>
<dbReference type="SMART" id="SM00364">
    <property type="entry name" value="LRR_BAC"/>
    <property type="match status" value="9"/>
</dbReference>
<feature type="chain" id="PRO_5042602981" evidence="4">
    <location>
        <begin position="22"/>
        <end position="1223"/>
    </location>
</feature>
<dbReference type="InterPro" id="IPR001611">
    <property type="entry name" value="Leu-rich_rpt"/>
</dbReference>
<keyword evidence="2 4" id="KW-0732">Signal</keyword>
<dbReference type="PANTHER" id="PTHR45712">
    <property type="entry name" value="AGAP008170-PA"/>
    <property type="match status" value="1"/>
</dbReference>
<dbReference type="SMART" id="SM00369">
    <property type="entry name" value="LRR_TYP"/>
    <property type="match status" value="19"/>
</dbReference>
<dbReference type="Pfam" id="PF00560">
    <property type="entry name" value="LRR_1"/>
    <property type="match status" value="1"/>
</dbReference>
<evidence type="ECO:0000256" key="1">
    <source>
        <dbReference type="ARBA" id="ARBA00022614"/>
    </source>
</evidence>
<keyword evidence="6" id="KW-1185">Reference proteome</keyword>
<sequence>MRALNLFSLYCVFSLKFTVDAATIQECDFMPQCTCTQSMVTCVGLRIFSLKDVFEKPDHPTEVARPYNQIVVSRSGLLHIDWAPQNVVTLSLPKNHIYEVHSRSLNGSRETLSSLDLSDNALSDVPNLNELKQLRWLNLQRNQFSEVPPSVRETNLTTLLLSGNFIRTIAVDQFPRSLTTLHMESNQIISVEGHAVPAGLRLLNLGNNFIHSIPHNFHRSSSLERLILSNNVIQRLRSHWKLPKSLEDLDLSRGSLRELDDTPLGLSSDSLSDLRALHLEFNFITRISEKVFEGVHLKKLFLNSNRLIQLPQRLFDGAIATSLLVLDLSENQFEFLPICVSFLKSLRTLLVKGNRLATFEFPVPEPMFANSLQILDLAHNKLTEIPPMLSNTSSLIRLNFQGNDISSLGLLSRGKWSSKLQSLILSNNAIKTVSHEDFSKMIALKELKLSANNVRYLDPASFESLKALQALEMSSCLASDISMERLSKLLKPLGQLRLLQVDYNRIYGNDVLTQSLVNVDFDGNDLKTTPSLPAVSKIARVSFNYNGIRILKKNSIRNVSTLEQFILIGNPLREIESDAFNGLGSLVSVILSSNRILTIRSGSFRNLPCLQRIHLDNNSLQHLNLDMFRAAGRRLLLNASTNFIENILAANEPVDTRIVDLSQNELTSLSNSFWDSTERLVQLFASRNRISRLSPGKTVHEKLSVVDLSWNRLTADAVLNLSLIAPNLEELYLRGNNLESIGSAEDAAMNNLRNWRLRVLDVSSNFIQRLESGSLPSRLQMLNVSGNPLKVFNIPENSLQLSSLDISDTNFRLGADWYLGERLQMLNVSSTKTQELSSESLPPSLLLLEAFGCNLKSISLNSPRLIELKLRNASLPSRTMVHAPRLRHLDLAHNAIRNVTALLGAFPTERLRILNIEHNAIDKISPDLWRNSPVLHTLDMSSNPVDVLGAHTFRGLGHLADLDMRNLSLVRLDSRLLKQVPCLSTLRISTYNKGIRSLRLQELLAESQLQRAVVEVGEPVLSYQLQWAFDTKAKLRELHVTGAPLRLILPDAFQGLESVHELSLRITHTSISELPPGLLRYLTNIRYLSLDLRYNRLQSLSPTVLDSKRLRPAHRETQLLPGGLRVDGNPWHCSCDLAWLASWLRRWIRETGRLQRFEASTALQLHQTVRRATCYLPGGRSTPIVDFSFEEMNCATTAASTNSAYLRLPDFLCCFGFAILTII</sequence>
<evidence type="ECO:0000259" key="5">
    <source>
        <dbReference type="SMART" id="SM00082"/>
    </source>
</evidence>
<dbReference type="RefSeq" id="XP_028969172.1">
    <property type="nucleotide sequence ID" value="XM_029113339.1"/>
</dbReference>
<dbReference type="Pfam" id="PF13855">
    <property type="entry name" value="LRR_8"/>
    <property type="match status" value="5"/>
</dbReference>
<reference evidence="7" key="1">
    <citation type="submission" date="2025-08" db="UniProtKB">
        <authorList>
            <consortium name="RefSeq"/>
        </authorList>
    </citation>
    <scope>IDENTIFICATION</scope>
</reference>
<protein>
    <submittedName>
        <fullName evidence="7">Chaoptin</fullName>
    </submittedName>
</protein>
<dbReference type="SUPFAM" id="SSF52058">
    <property type="entry name" value="L domain-like"/>
    <property type="match status" value="3"/>
</dbReference>
<gene>
    <name evidence="7" type="primary">LOC100898919</name>
</gene>